<dbReference type="Proteomes" id="UP001157355">
    <property type="component" value="Unassembled WGS sequence"/>
</dbReference>
<gene>
    <name evidence="2" type="ORF">GCM10010873_32820</name>
</gene>
<evidence type="ECO:0000313" key="2">
    <source>
        <dbReference type="EMBL" id="GLS88308.1"/>
    </source>
</evidence>
<dbReference type="EMBL" id="BSPP01000011">
    <property type="protein sequence ID" value="GLS88308.1"/>
    <property type="molecule type" value="Genomic_DNA"/>
</dbReference>
<feature type="transmembrane region" description="Helical" evidence="1">
    <location>
        <begin position="29"/>
        <end position="46"/>
    </location>
</feature>
<evidence type="ECO:0008006" key="4">
    <source>
        <dbReference type="Google" id="ProtNLM"/>
    </source>
</evidence>
<protein>
    <recommendedName>
        <fullName evidence="4">DUF2484 family protein</fullName>
    </recommendedName>
</protein>
<keyword evidence="3" id="KW-1185">Reference proteome</keyword>
<dbReference type="InterPro" id="IPR018919">
    <property type="entry name" value="DUF2484"/>
</dbReference>
<reference evidence="2 3" key="1">
    <citation type="journal article" date="2014" name="Int. J. Syst. Evol. Microbiol.">
        <title>Complete genome sequence of Corynebacterium casei LMG S-19264T (=DSM 44701T), isolated from a smear-ripened cheese.</title>
        <authorList>
            <consortium name="US DOE Joint Genome Institute (JGI-PGF)"/>
            <person name="Walter F."/>
            <person name="Albersmeier A."/>
            <person name="Kalinowski J."/>
            <person name="Ruckert C."/>
        </authorList>
    </citation>
    <scope>NUCLEOTIDE SEQUENCE [LARGE SCALE GENOMIC DNA]</scope>
    <source>
        <strain evidence="2 3">NBRC 111766</strain>
    </source>
</reference>
<evidence type="ECO:0000256" key="1">
    <source>
        <dbReference type="SAM" id="Phobius"/>
    </source>
</evidence>
<dbReference type="AlphaFoldDB" id="A0AA37X0P8"/>
<sequence>MMSLVAALIWLVVANVTGMLPSKDYHWRNAYRLIAVGLPLLVWLIYENGPWWGLVFAVAAGSVLRWPLRYLWRWVRARVGA</sequence>
<keyword evidence="1" id="KW-0812">Transmembrane</keyword>
<dbReference type="Pfam" id="PF10658">
    <property type="entry name" value="DUF2484"/>
    <property type="match status" value="1"/>
</dbReference>
<keyword evidence="1" id="KW-1133">Transmembrane helix</keyword>
<name>A0AA37X0P8_9RHOB</name>
<evidence type="ECO:0000313" key="3">
    <source>
        <dbReference type="Proteomes" id="UP001157355"/>
    </source>
</evidence>
<accession>A0AA37X0P8</accession>
<proteinExistence type="predicted"/>
<feature type="transmembrane region" description="Helical" evidence="1">
    <location>
        <begin position="51"/>
        <end position="68"/>
    </location>
</feature>
<comment type="caution">
    <text evidence="2">The sequence shown here is derived from an EMBL/GenBank/DDBJ whole genome shotgun (WGS) entry which is preliminary data.</text>
</comment>
<keyword evidence="1" id="KW-0472">Membrane</keyword>
<organism evidence="2 3">
    <name type="scientific">Cypionkella aquatica</name>
    <dbReference type="NCBI Taxonomy" id="1756042"/>
    <lineage>
        <taxon>Bacteria</taxon>
        <taxon>Pseudomonadati</taxon>
        <taxon>Pseudomonadota</taxon>
        <taxon>Alphaproteobacteria</taxon>
        <taxon>Rhodobacterales</taxon>
        <taxon>Paracoccaceae</taxon>
        <taxon>Cypionkella</taxon>
    </lineage>
</organism>